<feature type="non-terminal residue" evidence="5">
    <location>
        <position position="1"/>
    </location>
</feature>
<keyword evidence="6" id="KW-1185">Reference proteome</keyword>
<keyword evidence="3" id="KW-0620">Polyamine biosynthesis</keyword>
<dbReference type="PROSITE" id="PS51006">
    <property type="entry name" value="PABS_2"/>
    <property type="match status" value="1"/>
</dbReference>
<dbReference type="Gene3D" id="3.40.50.150">
    <property type="entry name" value="Vaccinia Virus protein VP39"/>
    <property type="match status" value="1"/>
</dbReference>
<gene>
    <name evidence="5" type="ORF">FRACYDRAFT_165832</name>
</gene>
<dbReference type="Pfam" id="PF17284">
    <property type="entry name" value="Spermine_synt_N"/>
    <property type="match status" value="1"/>
</dbReference>
<dbReference type="Gene3D" id="2.30.140.10">
    <property type="entry name" value="Spermidine synthase, tetramerisation domain"/>
    <property type="match status" value="1"/>
</dbReference>
<sequence>QAIEMAENSLLFAKQSKYQAIEVHQSKFFGKMLVLDGVIQLTERDADSYNEMMAHVPMFQHKNPKRVLVIGGGDGYVLKEVLKHHSVVHVDHVDLDGEVITTCEKHFPQWGDAWKDPRAHLHICDGAQFVRDTLDNTYDVIIQDSSDPWIAGEDGVMQPLPSGTLYEREHICELFRVLKPEGIVNIQAESFNVPTSLDGIVSWRKNMEECGFTRSRYGNIQTSSYPTGQIGLLIGEKNPSIASDMASVLTRYNKIVEN</sequence>
<keyword evidence="2 3" id="KW-0808">Transferase</keyword>
<dbReference type="InterPro" id="IPR037163">
    <property type="entry name" value="Spermidine_synt_N_sf"/>
</dbReference>
<evidence type="ECO:0000313" key="6">
    <source>
        <dbReference type="Proteomes" id="UP000095751"/>
    </source>
</evidence>
<evidence type="ECO:0000256" key="2">
    <source>
        <dbReference type="ARBA" id="ARBA00022679"/>
    </source>
</evidence>
<protein>
    <submittedName>
        <fullName evidence="5">Spermine synthase</fullName>
    </submittedName>
</protein>
<accession>A0A1E7FT99</accession>
<reference evidence="5 6" key="1">
    <citation type="submission" date="2016-09" db="EMBL/GenBank/DDBJ databases">
        <title>Extensive genetic diversity and differential bi-allelic expression allows diatom success in the polar Southern Ocean.</title>
        <authorList>
            <consortium name="DOE Joint Genome Institute"/>
            <person name="Mock T."/>
            <person name="Otillar R.P."/>
            <person name="Strauss J."/>
            <person name="Dupont C."/>
            <person name="Frickenhaus S."/>
            <person name="Maumus F."/>
            <person name="Mcmullan M."/>
            <person name="Sanges R."/>
            <person name="Schmutz J."/>
            <person name="Toseland A."/>
            <person name="Valas R."/>
            <person name="Veluchamy A."/>
            <person name="Ward B.J."/>
            <person name="Allen A."/>
            <person name="Barry K."/>
            <person name="Falciatore A."/>
            <person name="Ferrante M."/>
            <person name="Fortunato A.E."/>
            <person name="Gloeckner G."/>
            <person name="Gruber A."/>
            <person name="Hipkin R."/>
            <person name="Janech M."/>
            <person name="Kroth P."/>
            <person name="Leese F."/>
            <person name="Lindquist E."/>
            <person name="Lyon B.R."/>
            <person name="Martin J."/>
            <person name="Mayer C."/>
            <person name="Parker M."/>
            <person name="Quesneville H."/>
            <person name="Raymond J."/>
            <person name="Uhlig C."/>
            <person name="Valentin K.U."/>
            <person name="Worden A.Z."/>
            <person name="Armbrust E.V."/>
            <person name="Bowler C."/>
            <person name="Green B."/>
            <person name="Moulton V."/>
            <person name="Van Oosterhout C."/>
            <person name="Grigoriev I."/>
        </authorList>
    </citation>
    <scope>NUCLEOTIDE SEQUENCE [LARGE SCALE GENOMIC DNA]</scope>
    <source>
        <strain evidence="5 6">CCMP1102</strain>
    </source>
</reference>
<evidence type="ECO:0000313" key="5">
    <source>
        <dbReference type="EMBL" id="OEU21325.1"/>
    </source>
</evidence>
<feature type="domain" description="PABS" evidence="4">
    <location>
        <begin position="1"/>
        <end position="237"/>
    </location>
</feature>
<dbReference type="Pfam" id="PF01564">
    <property type="entry name" value="Spermine_synth"/>
    <property type="match status" value="1"/>
</dbReference>
<dbReference type="PROSITE" id="PS01330">
    <property type="entry name" value="PABS_1"/>
    <property type="match status" value="1"/>
</dbReference>
<dbReference type="GO" id="GO:0005829">
    <property type="term" value="C:cytosol"/>
    <property type="evidence" value="ECO:0007669"/>
    <property type="project" value="TreeGrafter"/>
</dbReference>
<dbReference type="PANTHER" id="PTHR11558">
    <property type="entry name" value="SPERMIDINE/SPERMINE SYNTHASE"/>
    <property type="match status" value="1"/>
</dbReference>
<dbReference type="InterPro" id="IPR030374">
    <property type="entry name" value="PABS"/>
</dbReference>
<feature type="non-terminal residue" evidence="5">
    <location>
        <position position="258"/>
    </location>
</feature>
<dbReference type="InterPro" id="IPR001045">
    <property type="entry name" value="Spermi_synthase"/>
</dbReference>
<dbReference type="InterPro" id="IPR029063">
    <property type="entry name" value="SAM-dependent_MTases_sf"/>
</dbReference>
<dbReference type="AlphaFoldDB" id="A0A1E7FT99"/>
<dbReference type="InterPro" id="IPR030373">
    <property type="entry name" value="PABS_CS"/>
</dbReference>
<dbReference type="InParanoid" id="A0A1E7FT99"/>
<evidence type="ECO:0000256" key="3">
    <source>
        <dbReference type="PROSITE-ProRule" id="PRU00354"/>
    </source>
</evidence>
<dbReference type="CDD" id="cd02440">
    <property type="entry name" value="AdoMet_MTases"/>
    <property type="match status" value="1"/>
</dbReference>
<dbReference type="PANTHER" id="PTHR11558:SF11">
    <property type="entry name" value="SPERMIDINE SYNTHASE"/>
    <property type="match status" value="1"/>
</dbReference>
<organism evidence="5 6">
    <name type="scientific">Fragilariopsis cylindrus CCMP1102</name>
    <dbReference type="NCBI Taxonomy" id="635003"/>
    <lineage>
        <taxon>Eukaryota</taxon>
        <taxon>Sar</taxon>
        <taxon>Stramenopiles</taxon>
        <taxon>Ochrophyta</taxon>
        <taxon>Bacillariophyta</taxon>
        <taxon>Bacillariophyceae</taxon>
        <taxon>Bacillariophycidae</taxon>
        <taxon>Bacillariales</taxon>
        <taxon>Bacillariaceae</taxon>
        <taxon>Fragilariopsis</taxon>
    </lineage>
</organism>
<dbReference type="EMBL" id="KV784354">
    <property type="protein sequence ID" value="OEU21325.1"/>
    <property type="molecule type" value="Genomic_DNA"/>
</dbReference>
<name>A0A1E7FT99_9STRA</name>
<dbReference type="HAMAP" id="MF_00198">
    <property type="entry name" value="Spermidine_synth"/>
    <property type="match status" value="1"/>
</dbReference>
<dbReference type="OrthoDB" id="38125at2759"/>
<dbReference type="GO" id="GO:0008295">
    <property type="term" value="P:spermidine biosynthetic process"/>
    <property type="evidence" value="ECO:0007669"/>
    <property type="project" value="TreeGrafter"/>
</dbReference>
<evidence type="ECO:0000259" key="4">
    <source>
        <dbReference type="PROSITE" id="PS51006"/>
    </source>
</evidence>
<dbReference type="GO" id="GO:0004766">
    <property type="term" value="F:spermidine synthase activity"/>
    <property type="evidence" value="ECO:0007669"/>
    <property type="project" value="TreeGrafter"/>
</dbReference>
<dbReference type="KEGG" id="fcy:FRACYDRAFT_165832"/>
<comment type="similarity">
    <text evidence="1">Belongs to the spermidine/spermine synthase family.</text>
</comment>
<evidence type="ECO:0000256" key="1">
    <source>
        <dbReference type="ARBA" id="ARBA00007867"/>
    </source>
</evidence>
<feature type="active site" description="Proton acceptor" evidence="3">
    <location>
        <position position="144"/>
    </location>
</feature>
<dbReference type="InterPro" id="IPR035246">
    <property type="entry name" value="Spermidine_synt_N"/>
</dbReference>
<proteinExistence type="inferred from homology"/>
<dbReference type="SUPFAM" id="SSF53335">
    <property type="entry name" value="S-adenosyl-L-methionine-dependent methyltransferases"/>
    <property type="match status" value="1"/>
</dbReference>
<dbReference type="Proteomes" id="UP000095751">
    <property type="component" value="Unassembled WGS sequence"/>
</dbReference>